<feature type="region of interest" description="Disordered" evidence="1">
    <location>
        <begin position="238"/>
        <end position="268"/>
    </location>
</feature>
<comment type="caution">
    <text evidence="2">The sequence shown here is derived from an EMBL/GenBank/DDBJ whole genome shotgun (WGS) entry which is preliminary data.</text>
</comment>
<evidence type="ECO:0000313" key="3">
    <source>
        <dbReference type="Proteomes" id="UP001221757"/>
    </source>
</evidence>
<evidence type="ECO:0000256" key="1">
    <source>
        <dbReference type="SAM" id="MobiDB-lite"/>
    </source>
</evidence>
<sequence>MAEKPAGTRVGYAGRAWVWNHDPYPYPPTPAGTNPRVYPQPVSFLRGEGAKRKKGQEYWTGILPLIIFKHIVKLPLVQGMIEAEHLVGASTNFYLSRCLKRWALEDPEISNFRARPDGPYFGFFAPSEGSGRKTSADDPPICAHSLPAHVFFSAKDLNLGLREKTSSLGMAFQYLTKKAPSTKFDHAKGGDMGSWVSISIFIPRITALTRDLLRVHVINTILPSPSSIFNDLGSKTSAPDKYPMSPPLSLADSDPYENRCKSMTASSS</sequence>
<keyword evidence="3" id="KW-1185">Reference proteome</keyword>
<organism evidence="2 3">
    <name type="scientific">Mycena rosella</name>
    <name type="common">Pink bonnet</name>
    <name type="synonym">Agaricus rosellus</name>
    <dbReference type="NCBI Taxonomy" id="1033263"/>
    <lineage>
        <taxon>Eukaryota</taxon>
        <taxon>Fungi</taxon>
        <taxon>Dikarya</taxon>
        <taxon>Basidiomycota</taxon>
        <taxon>Agaricomycotina</taxon>
        <taxon>Agaricomycetes</taxon>
        <taxon>Agaricomycetidae</taxon>
        <taxon>Agaricales</taxon>
        <taxon>Marasmiineae</taxon>
        <taxon>Mycenaceae</taxon>
        <taxon>Mycena</taxon>
    </lineage>
</organism>
<gene>
    <name evidence="2" type="ORF">B0H17DRAFT_1141762</name>
</gene>
<name>A0AAD7CZD7_MYCRO</name>
<evidence type="ECO:0000313" key="2">
    <source>
        <dbReference type="EMBL" id="KAJ7670533.1"/>
    </source>
</evidence>
<dbReference type="Proteomes" id="UP001221757">
    <property type="component" value="Unassembled WGS sequence"/>
</dbReference>
<dbReference type="EMBL" id="JARKIE010000179">
    <property type="protein sequence ID" value="KAJ7670533.1"/>
    <property type="molecule type" value="Genomic_DNA"/>
</dbReference>
<proteinExistence type="predicted"/>
<reference evidence="2" key="1">
    <citation type="submission" date="2023-03" db="EMBL/GenBank/DDBJ databases">
        <title>Massive genome expansion in bonnet fungi (Mycena s.s.) driven by repeated elements and novel gene families across ecological guilds.</title>
        <authorList>
            <consortium name="Lawrence Berkeley National Laboratory"/>
            <person name="Harder C.B."/>
            <person name="Miyauchi S."/>
            <person name="Viragh M."/>
            <person name="Kuo A."/>
            <person name="Thoen E."/>
            <person name="Andreopoulos B."/>
            <person name="Lu D."/>
            <person name="Skrede I."/>
            <person name="Drula E."/>
            <person name="Henrissat B."/>
            <person name="Morin E."/>
            <person name="Kohler A."/>
            <person name="Barry K."/>
            <person name="LaButti K."/>
            <person name="Morin E."/>
            <person name="Salamov A."/>
            <person name="Lipzen A."/>
            <person name="Mereny Z."/>
            <person name="Hegedus B."/>
            <person name="Baldrian P."/>
            <person name="Stursova M."/>
            <person name="Weitz H."/>
            <person name="Taylor A."/>
            <person name="Grigoriev I.V."/>
            <person name="Nagy L.G."/>
            <person name="Martin F."/>
            <person name="Kauserud H."/>
        </authorList>
    </citation>
    <scope>NUCLEOTIDE SEQUENCE</scope>
    <source>
        <strain evidence="2">CBHHK067</strain>
    </source>
</reference>
<dbReference type="AlphaFoldDB" id="A0AAD7CZD7"/>
<protein>
    <submittedName>
        <fullName evidence="2">Uncharacterized protein</fullName>
    </submittedName>
</protein>
<accession>A0AAD7CZD7</accession>